<dbReference type="AlphaFoldDB" id="A0A9P6U7Z2"/>
<evidence type="ECO:0000256" key="1">
    <source>
        <dbReference type="SAM" id="Phobius"/>
    </source>
</evidence>
<keyword evidence="1" id="KW-0812">Transmembrane</keyword>
<protein>
    <submittedName>
        <fullName evidence="2">Uncharacterized protein</fullName>
    </submittedName>
</protein>
<organism evidence="2 3">
    <name type="scientific">Actinomortierella ambigua</name>
    <dbReference type="NCBI Taxonomy" id="1343610"/>
    <lineage>
        <taxon>Eukaryota</taxon>
        <taxon>Fungi</taxon>
        <taxon>Fungi incertae sedis</taxon>
        <taxon>Mucoromycota</taxon>
        <taxon>Mortierellomycotina</taxon>
        <taxon>Mortierellomycetes</taxon>
        <taxon>Mortierellales</taxon>
        <taxon>Mortierellaceae</taxon>
        <taxon>Actinomortierella</taxon>
    </lineage>
</organism>
<feature type="transmembrane region" description="Helical" evidence="1">
    <location>
        <begin position="180"/>
        <end position="202"/>
    </location>
</feature>
<name>A0A9P6U7Z2_9FUNG</name>
<evidence type="ECO:0000313" key="3">
    <source>
        <dbReference type="Proteomes" id="UP000807716"/>
    </source>
</evidence>
<keyword evidence="1" id="KW-0472">Membrane</keyword>
<accession>A0A9P6U7Z2</accession>
<dbReference type="Proteomes" id="UP000807716">
    <property type="component" value="Unassembled WGS sequence"/>
</dbReference>
<feature type="transmembrane region" description="Helical" evidence="1">
    <location>
        <begin position="153"/>
        <end position="174"/>
    </location>
</feature>
<reference evidence="2" key="1">
    <citation type="journal article" date="2020" name="Fungal Divers.">
        <title>Resolving the Mortierellaceae phylogeny through synthesis of multi-gene phylogenetics and phylogenomics.</title>
        <authorList>
            <person name="Vandepol N."/>
            <person name="Liber J."/>
            <person name="Desiro A."/>
            <person name="Na H."/>
            <person name="Kennedy M."/>
            <person name="Barry K."/>
            <person name="Grigoriev I.V."/>
            <person name="Miller A.N."/>
            <person name="O'Donnell K."/>
            <person name="Stajich J.E."/>
            <person name="Bonito G."/>
        </authorList>
    </citation>
    <scope>NUCLEOTIDE SEQUENCE</scope>
    <source>
        <strain evidence="2">BC1065</strain>
    </source>
</reference>
<proteinExistence type="predicted"/>
<gene>
    <name evidence="2" type="ORF">DFQ27_001780</name>
</gene>
<comment type="caution">
    <text evidence="2">The sequence shown here is derived from an EMBL/GenBank/DDBJ whole genome shotgun (WGS) entry which is preliminary data.</text>
</comment>
<keyword evidence="1" id="KW-1133">Transmembrane helix</keyword>
<evidence type="ECO:0000313" key="2">
    <source>
        <dbReference type="EMBL" id="KAG0263387.1"/>
    </source>
</evidence>
<sequence>MCSPLFDKSFIAHLSGHLQTLNEYIQKDLEIKKETLEQRIKAVLESTEEATLDLTNQYLTTLQRYLNDTLPDLLRLILQIGCLAREYDRSLDAFVRQTPRVIGQVESCLDGIRSLMAAHSNTIQQVSQLTLDIGKKIEDHGQKAKDRKKDSRLARSASVGLTAVSIVGGAGIVAAELPVVLLMTFAALATSGTSMAGVYAVANKKMAQVYTEAGEQLEVLKGCNGEFESPLGTIYNKLAESQSHLRSLQRETGILAEEHAKNRRVLYAEAQREARDIKTLCDDIQENAGRIKNLGVPDTNSAPLLSQTLKSIQHGIQVQVEDLGQLIEEKNRAIFTTANNQTRALLTLCFLRHVQEYLHGALPDLFRSMARIRRVAQAFESDFEAFGHLTANILLREIESCSDDVCSLTEKHLHSTKNLSGLAIPINEQLEKEERDATHPIRGTLVARIDSVRREVADITFQPMNVLTTTAMKLAGDGDITPRVVALIQKSHAKISPSVKIQLTLVQRCIDEFQSPLMCISSKLGAGQGYLRSLQSDTEVIADEDEEGIVRQDSFRLAREDARAILALFDEIQQVSSDIMTLSSQLSVGNDQFTRR</sequence>
<dbReference type="OrthoDB" id="2446973at2759"/>
<keyword evidence="3" id="KW-1185">Reference proteome</keyword>
<dbReference type="EMBL" id="JAAAJB010000162">
    <property type="protein sequence ID" value="KAG0263387.1"/>
    <property type="molecule type" value="Genomic_DNA"/>
</dbReference>